<comment type="caution">
    <text evidence="1">The sequence shown here is derived from an EMBL/GenBank/DDBJ whole genome shotgun (WGS) entry which is preliminary data.</text>
</comment>
<reference evidence="1" key="1">
    <citation type="submission" date="2021-06" db="EMBL/GenBank/DDBJ databases">
        <authorList>
            <person name="Kallberg Y."/>
            <person name="Tangrot J."/>
            <person name="Rosling A."/>
        </authorList>
    </citation>
    <scope>NUCLEOTIDE SEQUENCE</scope>
    <source>
        <strain evidence="1">CL551</strain>
    </source>
</reference>
<protein>
    <submittedName>
        <fullName evidence="1">12810_t:CDS:1</fullName>
    </submittedName>
</protein>
<dbReference type="AlphaFoldDB" id="A0A9N8VNB8"/>
<proteinExistence type="predicted"/>
<organism evidence="1 2">
    <name type="scientific">Acaulospora morrowiae</name>
    <dbReference type="NCBI Taxonomy" id="94023"/>
    <lineage>
        <taxon>Eukaryota</taxon>
        <taxon>Fungi</taxon>
        <taxon>Fungi incertae sedis</taxon>
        <taxon>Mucoromycota</taxon>
        <taxon>Glomeromycotina</taxon>
        <taxon>Glomeromycetes</taxon>
        <taxon>Diversisporales</taxon>
        <taxon>Acaulosporaceae</taxon>
        <taxon>Acaulospora</taxon>
    </lineage>
</organism>
<sequence length="254" mass="28924">MLFHFPSSPPKTVILQRPDNLKLLRGYGGIDLVSFMKTLFLLTRHSFQLYGHSISLIRPSRSKINPFMGIFIPNPSIVVSREISPEFFKQGIVDSYAWFTASLSMYVTEVVIRNVVNKQSTSLRGAMANESKRSVISKMPTPRHPAMRYKIVDPDDGPSVRGTRYKVTGHHNLLRNICSWHFLLERVKRSGTTMSNALSTKPSLVLHRYVSNLTPFHKLLPSPGSFLIRMSRPNIRVCYDFAISEHTNNTMCNN</sequence>
<evidence type="ECO:0000313" key="1">
    <source>
        <dbReference type="EMBL" id="CAG8454245.1"/>
    </source>
</evidence>
<dbReference type="Proteomes" id="UP000789342">
    <property type="component" value="Unassembled WGS sequence"/>
</dbReference>
<evidence type="ECO:0000313" key="2">
    <source>
        <dbReference type="Proteomes" id="UP000789342"/>
    </source>
</evidence>
<gene>
    <name evidence="1" type="ORF">AMORRO_LOCUS1058</name>
</gene>
<keyword evidence="2" id="KW-1185">Reference proteome</keyword>
<name>A0A9N8VNB8_9GLOM</name>
<dbReference type="EMBL" id="CAJVPV010000381">
    <property type="protein sequence ID" value="CAG8454245.1"/>
    <property type="molecule type" value="Genomic_DNA"/>
</dbReference>
<accession>A0A9N8VNB8</accession>